<dbReference type="HOGENOM" id="CLU_012334_0_2_1"/>
<dbReference type="Gene3D" id="1.10.287.2720">
    <property type="match status" value="1"/>
</dbReference>
<dbReference type="GO" id="GO:0008142">
    <property type="term" value="F:oxysterol binding"/>
    <property type="evidence" value="ECO:0007669"/>
    <property type="project" value="TreeGrafter"/>
</dbReference>
<dbReference type="OMA" id="SSYWTEH"/>
<dbReference type="InterPro" id="IPR018494">
    <property type="entry name" value="Oxysterol-bd_CS"/>
</dbReference>
<dbReference type="KEGG" id="mbe:MBM_05772"/>
<dbReference type="PANTHER" id="PTHR10972:SF184">
    <property type="entry name" value="OXYSTEROL-BINDING PROTEIN HOMOLOG 4-RELATED"/>
    <property type="match status" value="1"/>
</dbReference>
<dbReference type="AlphaFoldDB" id="K1WRV2"/>
<dbReference type="PROSITE" id="PS01013">
    <property type="entry name" value="OSBP"/>
    <property type="match status" value="1"/>
</dbReference>
<comment type="similarity">
    <text evidence="1 2">Belongs to the OSBP family.</text>
</comment>
<evidence type="ECO:0000313" key="5">
    <source>
        <dbReference type="Proteomes" id="UP000006753"/>
    </source>
</evidence>
<dbReference type="Proteomes" id="UP000006753">
    <property type="component" value="Unassembled WGS sequence"/>
</dbReference>
<dbReference type="GeneID" id="18761707"/>
<dbReference type="Gene3D" id="2.40.160.120">
    <property type="match status" value="1"/>
</dbReference>
<dbReference type="InterPro" id="IPR037239">
    <property type="entry name" value="OSBP_sf"/>
</dbReference>
<dbReference type="GO" id="GO:0120009">
    <property type="term" value="P:intermembrane lipid transfer"/>
    <property type="evidence" value="ECO:0007669"/>
    <property type="project" value="UniProtKB-ARBA"/>
</dbReference>
<dbReference type="Gene3D" id="3.30.70.3490">
    <property type="match status" value="1"/>
</dbReference>
<dbReference type="eggNOG" id="KOG2210">
    <property type="taxonomic scope" value="Eukaryota"/>
</dbReference>
<dbReference type="FunCoup" id="K1WRV2">
    <property type="interactions" value="90"/>
</dbReference>
<sequence length="490" mass="53779">MTLPSTWYHVIQAHGLIAVVVVVTCGPTPLPNLVYMYDILSSYRIPSSTSDPYLPSTHDPAAQHSTAPASNRYSRSFPVKQPPQFNPPHTKMSSGEKEAGGVSAQNKGSWSAFLKSIASFSGDLSSLTAPPFILSSTSLVEFSSYWAEHPSTFVAPAKEKDPQKRALLVLKWFLSTLKQQYASRSEKFGNEKKPLNPFLGELFLGKWVDSAGTTELISEQVSHHPPATAYHISNKEHGVYLQGYNAQKASFARTIYVKQIGHAVLSIPAFNETYLISLPNLHIEGLIFGSPFVELNDKSYITSSSGYTAKIDYSGKGWLSGKKNSFTAMLYPTGKEKEVLYTVAGQWTKSFDIMEGKKNVIDTYNAETSPTTPLTIAPIEAQDPMESRKAWQKVAAGIAVGDMDTTGVEKTKIEESQRELRRQEAAEGRQWMRRYFTKQDSDEVLNTLGPAIGLSPEPDKTGGIWRFDEAKAKAVQSQAAGSVPAPAPAK</sequence>
<gene>
    <name evidence="4" type="ORF">MBM_05772</name>
</gene>
<dbReference type="InterPro" id="IPR000648">
    <property type="entry name" value="Oxysterol-bd"/>
</dbReference>
<dbReference type="GO" id="GO:0016020">
    <property type="term" value="C:membrane"/>
    <property type="evidence" value="ECO:0007669"/>
    <property type="project" value="TreeGrafter"/>
</dbReference>
<evidence type="ECO:0000256" key="2">
    <source>
        <dbReference type="RuleBase" id="RU003844"/>
    </source>
</evidence>
<dbReference type="FunFam" id="2.40.160.120:FF:000010">
    <property type="entry name" value="Oxysterol-binding protein homolog 4"/>
    <property type="match status" value="1"/>
</dbReference>
<protein>
    <submittedName>
        <fullName evidence="4">Oxysterol-binding protein</fullName>
    </submittedName>
</protein>
<accession>K1WRV2</accession>
<feature type="compositionally biased region" description="Polar residues" evidence="3">
    <location>
        <begin position="63"/>
        <end position="74"/>
    </location>
</feature>
<evidence type="ECO:0000256" key="1">
    <source>
        <dbReference type="ARBA" id="ARBA00008842"/>
    </source>
</evidence>
<name>K1WRV2_MARBU</name>
<dbReference type="EMBL" id="JH921440">
    <property type="protein sequence ID" value="EKD15761.1"/>
    <property type="molecule type" value="Genomic_DNA"/>
</dbReference>
<dbReference type="SUPFAM" id="SSF144000">
    <property type="entry name" value="Oxysterol-binding protein-like"/>
    <property type="match status" value="1"/>
</dbReference>
<keyword evidence="5" id="KW-1185">Reference proteome</keyword>
<dbReference type="InParanoid" id="K1WRV2"/>
<reference evidence="4 5" key="1">
    <citation type="journal article" date="2012" name="BMC Genomics">
        <title>Sequencing the genome of Marssonina brunnea reveals fungus-poplar co-evolution.</title>
        <authorList>
            <person name="Zhu S."/>
            <person name="Cao Y.-Z."/>
            <person name="Jiang C."/>
            <person name="Tan B.-Y."/>
            <person name="Wang Z."/>
            <person name="Feng S."/>
            <person name="Zhang L."/>
            <person name="Su X.-H."/>
            <person name="Brejova B."/>
            <person name="Vinar T."/>
            <person name="Xu M."/>
            <person name="Wang M.-X."/>
            <person name="Zhang S.-G."/>
            <person name="Huang M.-R."/>
            <person name="Wu R."/>
            <person name="Zhou Y."/>
        </authorList>
    </citation>
    <scope>NUCLEOTIDE SEQUENCE [LARGE SCALE GENOMIC DNA]</scope>
    <source>
        <strain evidence="4 5">MB_m1</strain>
    </source>
</reference>
<feature type="region of interest" description="Disordered" evidence="3">
    <location>
        <begin position="52"/>
        <end position="101"/>
    </location>
</feature>
<dbReference type="PANTHER" id="PTHR10972">
    <property type="entry name" value="OXYSTEROL-BINDING PROTEIN-RELATED"/>
    <property type="match status" value="1"/>
</dbReference>
<evidence type="ECO:0000313" key="4">
    <source>
        <dbReference type="EMBL" id="EKD15761.1"/>
    </source>
</evidence>
<dbReference type="Gene3D" id="6.10.250.1430">
    <property type="match status" value="1"/>
</dbReference>
<dbReference type="GO" id="GO:0005829">
    <property type="term" value="C:cytosol"/>
    <property type="evidence" value="ECO:0007669"/>
    <property type="project" value="TreeGrafter"/>
</dbReference>
<organism evidence="4 5">
    <name type="scientific">Marssonina brunnea f. sp. multigermtubi (strain MB_m1)</name>
    <name type="common">Marssonina leaf spot fungus</name>
    <dbReference type="NCBI Taxonomy" id="1072389"/>
    <lineage>
        <taxon>Eukaryota</taxon>
        <taxon>Fungi</taxon>
        <taxon>Dikarya</taxon>
        <taxon>Ascomycota</taxon>
        <taxon>Pezizomycotina</taxon>
        <taxon>Leotiomycetes</taxon>
        <taxon>Helotiales</taxon>
        <taxon>Drepanopezizaceae</taxon>
        <taxon>Drepanopeziza</taxon>
    </lineage>
</organism>
<dbReference type="OrthoDB" id="14833at2759"/>
<dbReference type="Pfam" id="PF01237">
    <property type="entry name" value="Oxysterol_BP"/>
    <property type="match status" value="1"/>
</dbReference>
<proteinExistence type="inferred from homology"/>
<evidence type="ECO:0000256" key="3">
    <source>
        <dbReference type="SAM" id="MobiDB-lite"/>
    </source>
</evidence>
<dbReference type="STRING" id="1072389.K1WRV2"/>
<dbReference type="FunFam" id="1.10.287.2720:FF:000003">
    <property type="entry name" value="Oxysterol binding protein"/>
    <property type="match status" value="1"/>
</dbReference>